<evidence type="ECO:0000313" key="1">
    <source>
        <dbReference type="EMBL" id="OJG36204.1"/>
    </source>
</evidence>
<evidence type="ECO:0000313" key="2">
    <source>
        <dbReference type="Proteomes" id="UP000183700"/>
    </source>
</evidence>
<comment type="caution">
    <text evidence="1">The sequence shown here is derived from an EMBL/GenBank/DDBJ whole genome shotgun (WGS) entry which is preliminary data.</text>
</comment>
<keyword evidence="2" id="KW-1185">Reference proteome</keyword>
<dbReference type="EMBL" id="JXKM01000004">
    <property type="protein sequence ID" value="OJG36204.1"/>
    <property type="molecule type" value="Genomic_DNA"/>
</dbReference>
<name>A0A1L8SWI3_9ENTE</name>
<organism evidence="1 2">
    <name type="scientific">Enterococcus devriesei</name>
    <dbReference type="NCBI Taxonomy" id="319970"/>
    <lineage>
        <taxon>Bacteria</taxon>
        <taxon>Bacillati</taxon>
        <taxon>Bacillota</taxon>
        <taxon>Bacilli</taxon>
        <taxon>Lactobacillales</taxon>
        <taxon>Enterococcaceae</taxon>
        <taxon>Enterococcus</taxon>
    </lineage>
</organism>
<accession>A0A1L8SWI3</accession>
<gene>
    <name evidence="1" type="ORF">RV00_GL002348</name>
</gene>
<reference evidence="1 2" key="1">
    <citation type="submission" date="2014-12" db="EMBL/GenBank/DDBJ databases">
        <title>Draft genome sequences of 29 type strains of Enterococci.</title>
        <authorList>
            <person name="Zhong Z."/>
            <person name="Sun Z."/>
            <person name="Liu W."/>
            <person name="Zhang W."/>
            <person name="Zhang H."/>
        </authorList>
    </citation>
    <scope>NUCLEOTIDE SEQUENCE [LARGE SCALE GENOMIC DNA]</scope>
    <source>
        <strain evidence="1 2">DSM 22802</strain>
    </source>
</reference>
<dbReference type="Proteomes" id="UP000183700">
    <property type="component" value="Unassembled WGS sequence"/>
</dbReference>
<protein>
    <submittedName>
        <fullName evidence="1">Uncharacterized protein</fullName>
    </submittedName>
</protein>
<proteinExistence type="predicted"/>
<sequence length="102" mass="11484">MDAGGENVKAKDLLTAIQVDAAGEMKKLSTYAYVFVREGEKETNQLLVQVETNKIVLKQQANTRLTLNQFVKVLNESKEADIYFNEELVFGYRLIEEGIVLG</sequence>
<dbReference type="STRING" id="319970.RV00_GL002348"/>
<dbReference type="AlphaFoldDB" id="A0A1L8SWI3"/>